<accession>A0AA88YNX9</accession>
<organism evidence="1 2">
    <name type="scientific">Pinctada imbricata</name>
    <name type="common">Atlantic pearl-oyster</name>
    <name type="synonym">Pinctada martensii</name>
    <dbReference type="NCBI Taxonomy" id="66713"/>
    <lineage>
        <taxon>Eukaryota</taxon>
        <taxon>Metazoa</taxon>
        <taxon>Spiralia</taxon>
        <taxon>Lophotrochozoa</taxon>
        <taxon>Mollusca</taxon>
        <taxon>Bivalvia</taxon>
        <taxon>Autobranchia</taxon>
        <taxon>Pteriomorphia</taxon>
        <taxon>Pterioida</taxon>
        <taxon>Pterioidea</taxon>
        <taxon>Pteriidae</taxon>
        <taxon>Pinctada</taxon>
    </lineage>
</organism>
<dbReference type="EMBL" id="VSWD01000001">
    <property type="protein sequence ID" value="KAK3108892.1"/>
    <property type="molecule type" value="Genomic_DNA"/>
</dbReference>
<comment type="caution">
    <text evidence="1">The sequence shown here is derived from an EMBL/GenBank/DDBJ whole genome shotgun (WGS) entry which is preliminary data.</text>
</comment>
<sequence length="85" mass="9872">MVVARSFYQLLSFDSFVKSDGEMKRLSLLFVLMSSMRKKKNYKQVFKAVKDLLPDQPKVEEFVVDFEAGIWCALRKVFPDQSTKG</sequence>
<name>A0AA88YNX9_PINIB</name>
<gene>
    <name evidence="1" type="ORF">FSP39_018083</name>
</gene>
<reference evidence="1" key="1">
    <citation type="submission" date="2019-08" db="EMBL/GenBank/DDBJ databases">
        <title>The improved chromosome-level genome for the pearl oyster Pinctada fucata martensii using PacBio sequencing and Hi-C.</title>
        <authorList>
            <person name="Zheng Z."/>
        </authorList>
    </citation>
    <scope>NUCLEOTIDE SEQUENCE</scope>
    <source>
        <strain evidence="1">ZZ-2019</strain>
        <tissue evidence="1">Adductor muscle</tissue>
    </source>
</reference>
<keyword evidence="2" id="KW-1185">Reference proteome</keyword>
<protein>
    <recommendedName>
        <fullName evidence="3">MULE transposase domain-containing protein</fullName>
    </recommendedName>
</protein>
<evidence type="ECO:0000313" key="1">
    <source>
        <dbReference type="EMBL" id="KAK3108892.1"/>
    </source>
</evidence>
<proteinExistence type="predicted"/>
<dbReference type="Proteomes" id="UP001186944">
    <property type="component" value="Unassembled WGS sequence"/>
</dbReference>
<evidence type="ECO:0000313" key="2">
    <source>
        <dbReference type="Proteomes" id="UP001186944"/>
    </source>
</evidence>
<dbReference type="AlphaFoldDB" id="A0AA88YNX9"/>
<evidence type="ECO:0008006" key="3">
    <source>
        <dbReference type="Google" id="ProtNLM"/>
    </source>
</evidence>